<proteinExistence type="predicted"/>
<dbReference type="GO" id="GO:0007229">
    <property type="term" value="P:integrin-mediated signaling pathway"/>
    <property type="evidence" value="ECO:0007669"/>
    <property type="project" value="UniProtKB-KW"/>
</dbReference>
<dbReference type="Proteomes" id="UP000032142">
    <property type="component" value="Unassembled WGS sequence"/>
</dbReference>
<keyword evidence="3" id="KW-1185">Reference proteome</keyword>
<dbReference type="EMBL" id="JRRC01012057">
    <property type="protein sequence ID" value="KHF97589.1"/>
    <property type="molecule type" value="Genomic_DNA"/>
</dbReference>
<comment type="caution">
    <text evidence="2">The sequence shown here is derived from an EMBL/GenBank/DDBJ whole genome shotgun (WGS) entry which is preliminary data.</text>
</comment>
<evidence type="ECO:0000313" key="3">
    <source>
        <dbReference type="Proteomes" id="UP000032142"/>
    </source>
</evidence>
<evidence type="ECO:0000313" key="2">
    <source>
        <dbReference type="EMBL" id="KHF97589.1"/>
    </source>
</evidence>
<name>A0A0B0MA18_GOSAR</name>
<dbReference type="AlphaFoldDB" id="A0A0B0MA18"/>
<gene>
    <name evidence="2" type="ORF">F383_37054</name>
</gene>
<evidence type="ECO:0000256" key="1">
    <source>
        <dbReference type="SAM" id="MobiDB-lite"/>
    </source>
</evidence>
<protein>
    <submittedName>
        <fullName evidence="2">Integrin alpha-7</fullName>
    </submittedName>
</protein>
<reference evidence="3" key="1">
    <citation type="submission" date="2014-09" db="EMBL/GenBank/DDBJ databases">
        <authorList>
            <person name="Mudge J."/>
            <person name="Ramaraj T."/>
            <person name="Lindquist I.E."/>
            <person name="Bharti A.K."/>
            <person name="Sundararajan A."/>
            <person name="Cameron C.T."/>
            <person name="Woodward J.E."/>
            <person name="May G.D."/>
            <person name="Brubaker C."/>
            <person name="Broadhvest J."/>
            <person name="Wilkins T.A."/>
        </authorList>
    </citation>
    <scope>NUCLEOTIDE SEQUENCE</scope>
    <source>
        <strain evidence="3">cv. AKA8401</strain>
    </source>
</reference>
<keyword evidence="2" id="KW-0401">Integrin</keyword>
<accession>A0A0B0MA18</accession>
<feature type="region of interest" description="Disordered" evidence="1">
    <location>
        <begin position="65"/>
        <end position="87"/>
    </location>
</feature>
<organism evidence="2 3">
    <name type="scientific">Gossypium arboreum</name>
    <name type="common">Tree cotton</name>
    <name type="synonym">Gossypium nanking</name>
    <dbReference type="NCBI Taxonomy" id="29729"/>
    <lineage>
        <taxon>Eukaryota</taxon>
        <taxon>Viridiplantae</taxon>
        <taxon>Streptophyta</taxon>
        <taxon>Embryophyta</taxon>
        <taxon>Tracheophyta</taxon>
        <taxon>Spermatophyta</taxon>
        <taxon>Magnoliopsida</taxon>
        <taxon>eudicotyledons</taxon>
        <taxon>Gunneridae</taxon>
        <taxon>Pentapetalae</taxon>
        <taxon>rosids</taxon>
        <taxon>malvids</taxon>
        <taxon>Malvales</taxon>
        <taxon>Malvaceae</taxon>
        <taxon>Malvoideae</taxon>
        <taxon>Gossypium</taxon>
    </lineage>
</organism>
<sequence length="120" mass="12742">MFLTFLMWHVGSESSYNNSAVEWVYKNEDLLLKVAFRISGPSLATRGRGRGRGLGRARAVSLSSGHIPMANAPAPSTTKVESHDRGAGDDALSQAMLQVLKRVAGASSGNGIQGSISERL</sequence>